<name>A0ABS9TV96_9PSEU</name>
<reference evidence="1 2" key="1">
    <citation type="submission" date="2022-03" db="EMBL/GenBank/DDBJ databases">
        <title>Pseudonocardia alaer sp. nov., a novel actinomycete isolated from reed forest soil.</title>
        <authorList>
            <person name="Wang L."/>
        </authorList>
    </citation>
    <scope>NUCLEOTIDE SEQUENCE [LARGE SCALE GENOMIC DNA]</scope>
    <source>
        <strain evidence="1 2">Y-16303</strain>
    </source>
</reference>
<dbReference type="RefSeq" id="WP_241042967.1">
    <property type="nucleotide sequence ID" value="NZ_BAAAJF010000013.1"/>
</dbReference>
<sequence>MTTGNALLHHTMETKRRGLTRSECPRLPLHDSWRRAGLAHEPTGGVHVGEQSRSDQIQSIAEILAATYSAGALRRILVEHSADSTGHCRGCRYPTTAAPVWPCRLWEIGKETERIMSAGRLA</sequence>
<keyword evidence="2" id="KW-1185">Reference proteome</keyword>
<evidence type="ECO:0000313" key="1">
    <source>
        <dbReference type="EMBL" id="MCH6172161.1"/>
    </source>
</evidence>
<dbReference type="Proteomes" id="UP001299970">
    <property type="component" value="Unassembled WGS sequence"/>
</dbReference>
<protein>
    <submittedName>
        <fullName evidence="1">Uncharacterized protein</fullName>
    </submittedName>
</protein>
<accession>A0ABS9TV96</accession>
<evidence type="ECO:0000313" key="2">
    <source>
        <dbReference type="Proteomes" id="UP001299970"/>
    </source>
</evidence>
<organism evidence="1 2">
    <name type="scientific">Pseudonocardia alaniniphila</name>
    <dbReference type="NCBI Taxonomy" id="75291"/>
    <lineage>
        <taxon>Bacteria</taxon>
        <taxon>Bacillati</taxon>
        <taxon>Actinomycetota</taxon>
        <taxon>Actinomycetes</taxon>
        <taxon>Pseudonocardiales</taxon>
        <taxon>Pseudonocardiaceae</taxon>
        <taxon>Pseudonocardia</taxon>
    </lineage>
</organism>
<dbReference type="EMBL" id="JAKXMK010000058">
    <property type="protein sequence ID" value="MCH6172161.1"/>
    <property type="molecule type" value="Genomic_DNA"/>
</dbReference>
<gene>
    <name evidence="1" type="ORF">MMF94_41330</name>
</gene>
<comment type="caution">
    <text evidence="1">The sequence shown here is derived from an EMBL/GenBank/DDBJ whole genome shotgun (WGS) entry which is preliminary data.</text>
</comment>
<proteinExistence type="predicted"/>